<feature type="region of interest" description="Disordered" evidence="1">
    <location>
        <begin position="1"/>
        <end position="22"/>
    </location>
</feature>
<name>A0AAD7PFQ1_QUISA</name>
<feature type="domain" description="DUF1995" evidence="2">
    <location>
        <begin position="28"/>
        <end position="86"/>
    </location>
</feature>
<sequence>MITRNLKFVTNSASGDSSASVEVDVPFPTDYSELLEQARVAAELGLKDNRQLMEIEFPTSGLESVPGDGEGGIEMTGSMQLIREFCDWIH</sequence>
<dbReference type="InterPro" id="IPR018962">
    <property type="entry name" value="DUF1995"/>
</dbReference>
<accession>A0AAD7PFQ1</accession>
<dbReference type="Proteomes" id="UP001163823">
    <property type="component" value="Chromosome 10"/>
</dbReference>
<dbReference type="AlphaFoldDB" id="A0AAD7PFQ1"/>
<evidence type="ECO:0000259" key="2">
    <source>
        <dbReference type="Pfam" id="PF09353"/>
    </source>
</evidence>
<dbReference type="PANTHER" id="PTHR34051">
    <property type="entry name" value="PROTEIN LOW PSII ACCUMULATION 3, CHLOROPLASTIC"/>
    <property type="match status" value="1"/>
</dbReference>
<proteinExistence type="predicted"/>
<evidence type="ECO:0000256" key="1">
    <source>
        <dbReference type="SAM" id="MobiDB-lite"/>
    </source>
</evidence>
<evidence type="ECO:0000313" key="3">
    <source>
        <dbReference type="EMBL" id="KAJ7953367.1"/>
    </source>
</evidence>
<dbReference type="PANTHER" id="PTHR34051:SF1">
    <property type="entry name" value="PROTEIN LOW PSII ACCUMULATION 3, CHLOROPLASTIC"/>
    <property type="match status" value="1"/>
</dbReference>
<dbReference type="InterPro" id="IPR044687">
    <property type="entry name" value="LPA3"/>
</dbReference>
<comment type="caution">
    <text evidence="3">The sequence shown here is derived from an EMBL/GenBank/DDBJ whole genome shotgun (WGS) entry which is preliminary data.</text>
</comment>
<reference evidence="3" key="1">
    <citation type="journal article" date="2023" name="Science">
        <title>Elucidation of the pathway for biosynthesis of saponin adjuvants from the soapbark tree.</title>
        <authorList>
            <person name="Reed J."/>
            <person name="Orme A."/>
            <person name="El-Demerdash A."/>
            <person name="Owen C."/>
            <person name="Martin L.B.B."/>
            <person name="Misra R.C."/>
            <person name="Kikuchi S."/>
            <person name="Rejzek M."/>
            <person name="Martin A.C."/>
            <person name="Harkess A."/>
            <person name="Leebens-Mack J."/>
            <person name="Louveau T."/>
            <person name="Stephenson M.J."/>
            <person name="Osbourn A."/>
        </authorList>
    </citation>
    <scope>NUCLEOTIDE SEQUENCE</scope>
    <source>
        <strain evidence="3">S10</strain>
    </source>
</reference>
<evidence type="ECO:0000313" key="4">
    <source>
        <dbReference type="Proteomes" id="UP001163823"/>
    </source>
</evidence>
<gene>
    <name evidence="3" type="ORF">O6P43_025079</name>
</gene>
<dbReference type="Pfam" id="PF09353">
    <property type="entry name" value="DUF1995"/>
    <property type="match status" value="1"/>
</dbReference>
<dbReference type="EMBL" id="JARAOO010000010">
    <property type="protein sequence ID" value="KAJ7953367.1"/>
    <property type="molecule type" value="Genomic_DNA"/>
</dbReference>
<protein>
    <submittedName>
        <fullName evidence="3">Protein LOW PSII ACCUMULATION 3, chloroplastic</fullName>
    </submittedName>
</protein>
<dbReference type="KEGG" id="qsa:O6P43_025079"/>
<organism evidence="3 4">
    <name type="scientific">Quillaja saponaria</name>
    <name type="common">Soap bark tree</name>
    <dbReference type="NCBI Taxonomy" id="32244"/>
    <lineage>
        <taxon>Eukaryota</taxon>
        <taxon>Viridiplantae</taxon>
        <taxon>Streptophyta</taxon>
        <taxon>Embryophyta</taxon>
        <taxon>Tracheophyta</taxon>
        <taxon>Spermatophyta</taxon>
        <taxon>Magnoliopsida</taxon>
        <taxon>eudicotyledons</taxon>
        <taxon>Gunneridae</taxon>
        <taxon>Pentapetalae</taxon>
        <taxon>rosids</taxon>
        <taxon>fabids</taxon>
        <taxon>Fabales</taxon>
        <taxon>Quillajaceae</taxon>
        <taxon>Quillaja</taxon>
    </lineage>
</organism>
<keyword evidence="4" id="KW-1185">Reference proteome</keyword>
<feature type="compositionally biased region" description="Polar residues" evidence="1">
    <location>
        <begin position="8"/>
        <end position="20"/>
    </location>
</feature>